<dbReference type="Proteomes" id="UP001151760">
    <property type="component" value="Unassembled WGS sequence"/>
</dbReference>
<feature type="compositionally biased region" description="Low complexity" evidence="1">
    <location>
        <begin position="129"/>
        <end position="141"/>
    </location>
</feature>
<evidence type="ECO:0000313" key="3">
    <source>
        <dbReference type="Proteomes" id="UP001151760"/>
    </source>
</evidence>
<reference evidence="2" key="1">
    <citation type="journal article" date="2022" name="Int. J. Mol. Sci.">
        <title>Draft Genome of Tanacetum Coccineum: Genomic Comparison of Closely Related Tanacetum-Family Plants.</title>
        <authorList>
            <person name="Yamashiro T."/>
            <person name="Shiraishi A."/>
            <person name="Nakayama K."/>
            <person name="Satake H."/>
        </authorList>
    </citation>
    <scope>NUCLEOTIDE SEQUENCE</scope>
</reference>
<sequence>MGIMRLRNGAISGTKLTQSRNTGSITFCAVKKLSCVVWTPIERQSWTSVALHTLPILPQSQKGLCIIRVILVFYDVGKSCLSHLSTTHVRLTCAILFESNLVTTGKETMVRIYKNNIVPRNGSKITGQSSGNSKNGMSMSSPDVASPQDGKIYIDGIRVVPLVVYLEFKHKYVKYMFKNKFKPEVNDHYNIFKRDKDKSVRATV</sequence>
<evidence type="ECO:0000256" key="1">
    <source>
        <dbReference type="SAM" id="MobiDB-lite"/>
    </source>
</evidence>
<name>A0ABQ4YMS8_9ASTR</name>
<gene>
    <name evidence="2" type="ORF">Tco_0728197</name>
</gene>
<feature type="region of interest" description="Disordered" evidence="1">
    <location>
        <begin position="123"/>
        <end position="144"/>
    </location>
</feature>
<keyword evidence="3" id="KW-1185">Reference proteome</keyword>
<evidence type="ECO:0000313" key="2">
    <source>
        <dbReference type="EMBL" id="GJS78316.1"/>
    </source>
</evidence>
<protein>
    <submittedName>
        <fullName evidence="2">Uncharacterized protein</fullName>
    </submittedName>
</protein>
<organism evidence="2 3">
    <name type="scientific">Tanacetum coccineum</name>
    <dbReference type="NCBI Taxonomy" id="301880"/>
    <lineage>
        <taxon>Eukaryota</taxon>
        <taxon>Viridiplantae</taxon>
        <taxon>Streptophyta</taxon>
        <taxon>Embryophyta</taxon>
        <taxon>Tracheophyta</taxon>
        <taxon>Spermatophyta</taxon>
        <taxon>Magnoliopsida</taxon>
        <taxon>eudicotyledons</taxon>
        <taxon>Gunneridae</taxon>
        <taxon>Pentapetalae</taxon>
        <taxon>asterids</taxon>
        <taxon>campanulids</taxon>
        <taxon>Asterales</taxon>
        <taxon>Asteraceae</taxon>
        <taxon>Asteroideae</taxon>
        <taxon>Anthemideae</taxon>
        <taxon>Anthemidinae</taxon>
        <taxon>Tanacetum</taxon>
    </lineage>
</organism>
<comment type="caution">
    <text evidence="2">The sequence shown here is derived from an EMBL/GenBank/DDBJ whole genome shotgun (WGS) entry which is preliminary data.</text>
</comment>
<accession>A0ABQ4YMS8</accession>
<dbReference type="EMBL" id="BQNB010010516">
    <property type="protein sequence ID" value="GJS78316.1"/>
    <property type="molecule type" value="Genomic_DNA"/>
</dbReference>
<proteinExistence type="predicted"/>
<reference evidence="2" key="2">
    <citation type="submission" date="2022-01" db="EMBL/GenBank/DDBJ databases">
        <authorList>
            <person name="Yamashiro T."/>
            <person name="Shiraishi A."/>
            <person name="Satake H."/>
            <person name="Nakayama K."/>
        </authorList>
    </citation>
    <scope>NUCLEOTIDE SEQUENCE</scope>
</reference>